<feature type="region of interest" description="Disordered" evidence="1">
    <location>
        <begin position="1"/>
        <end position="84"/>
    </location>
</feature>
<comment type="caution">
    <text evidence="2">The sequence shown here is derived from an EMBL/GenBank/DDBJ whole genome shotgun (WGS) entry which is preliminary data.</text>
</comment>
<feature type="compositionally biased region" description="Basic residues" evidence="1">
    <location>
        <begin position="29"/>
        <end position="43"/>
    </location>
</feature>
<accession>A0ABP5XSM9</accession>
<feature type="compositionally biased region" description="Basic residues" evidence="1">
    <location>
        <begin position="63"/>
        <end position="74"/>
    </location>
</feature>
<keyword evidence="3" id="KW-1185">Reference proteome</keyword>
<dbReference type="EMBL" id="BAAASZ010000042">
    <property type="protein sequence ID" value="GAA2463037.1"/>
    <property type="molecule type" value="Genomic_DNA"/>
</dbReference>
<sequence>MHLLSDSGFSAASNDAGKTVQVPQTDRLTHRHPRGKQCRRKGNRSTDQGPSEAYERREQFIGHGRRLLARRNHPGHALDNENRA</sequence>
<gene>
    <name evidence="2" type="ORF">GCM10010405_54260</name>
</gene>
<organism evidence="2 3">
    <name type="scientific">Streptomyces macrosporus</name>
    <dbReference type="NCBI Taxonomy" id="44032"/>
    <lineage>
        <taxon>Bacteria</taxon>
        <taxon>Bacillati</taxon>
        <taxon>Actinomycetota</taxon>
        <taxon>Actinomycetes</taxon>
        <taxon>Kitasatosporales</taxon>
        <taxon>Streptomycetaceae</taxon>
        <taxon>Streptomyces</taxon>
    </lineage>
</organism>
<proteinExistence type="predicted"/>
<protein>
    <recommendedName>
        <fullName evidence="4">Transposase</fullName>
    </recommendedName>
</protein>
<evidence type="ECO:0000313" key="3">
    <source>
        <dbReference type="Proteomes" id="UP001501638"/>
    </source>
</evidence>
<evidence type="ECO:0008006" key="4">
    <source>
        <dbReference type="Google" id="ProtNLM"/>
    </source>
</evidence>
<name>A0ABP5XSM9_9ACTN</name>
<evidence type="ECO:0000313" key="2">
    <source>
        <dbReference type="EMBL" id="GAA2463037.1"/>
    </source>
</evidence>
<evidence type="ECO:0000256" key="1">
    <source>
        <dbReference type="SAM" id="MobiDB-lite"/>
    </source>
</evidence>
<reference evidence="3" key="1">
    <citation type="journal article" date="2019" name="Int. J. Syst. Evol. Microbiol.">
        <title>The Global Catalogue of Microorganisms (GCM) 10K type strain sequencing project: providing services to taxonomists for standard genome sequencing and annotation.</title>
        <authorList>
            <consortium name="The Broad Institute Genomics Platform"/>
            <consortium name="The Broad Institute Genome Sequencing Center for Infectious Disease"/>
            <person name="Wu L."/>
            <person name="Ma J."/>
        </authorList>
    </citation>
    <scope>NUCLEOTIDE SEQUENCE [LARGE SCALE GENOMIC DNA]</scope>
    <source>
        <strain evidence="3">JCM 6305</strain>
    </source>
</reference>
<dbReference type="Proteomes" id="UP001501638">
    <property type="component" value="Unassembled WGS sequence"/>
</dbReference>